<reference evidence="4" key="2">
    <citation type="journal article" date="2016" name="Genome Announc.">
        <title>Genome sequence of Ustilaginoidea virens IPU010, a rice pathogenic fungus causing false smut.</title>
        <authorList>
            <person name="Kumagai T."/>
            <person name="Ishii T."/>
            <person name="Terai G."/>
            <person name="Umemura M."/>
            <person name="Machida M."/>
            <person name="Asai K."/>
        </authorList>
    </citation>
    <scope>NUCLEOTIDE SEQUENCE [LARGE SCALE GENOMIC DNA]</scope>
    <source>
        <strain evidence="4">IPU010</strain>
    </source>
</reference>
<dbReference type="KEGG" id="uvi:66062660"/>
<dbReference type="Proteomes" id="UP000054053">
    <property type="component" value="Unassembled WGS sequence"/>
</dbReference>
<sequence>MKRAAQPQRDIQLLIRRVTTALRGHLDNKRPLPYGVLRAKPFGRFVVSGSTIQAAGAGGAGGAASSPKQRLVQRAAWTDVQTLSVPQTDLSAKELGMPKRDNGKSSELQELGCRVAATSALAMI</sequence>
<organism evidence="1 4">
    <name type="scientific">Ustilaginoidea virens</name>
    <name type="common">Rice false smut fungus</name>
    <name type="synonym">Villosiclava virens</name>
    <dbReference type="NCBI Taxonomy" id="1159556"/>
    <lineage>
        <taxon>Eukaryota</taxon>
        <taxon>Fungi</taxon>
        <taxon>Dikarya</taxon>
        <taxon>Ascomycota</taxon>
        <taxon>Pezizomycotina</taxon>
        <taxon>Sordariomycetes</taxon>
        <taxon>Hypocreomycetidae</taxon>
        <taxon>Hypocreales</taxon>
        <taxon>Clavicipitaceae</taxon>
        <taxon>Ustilaginoidea</taxon>
    </lineage>
</organism>
<accession>A0A063C091</accession>
<dbReference type="Proteomes" id="UP000027002">
    <property type="component" value="Chromosome 2"/>
</dbReference>
<reference evidence="2" key="3">
    <citation type="submission" date="2020-03" db="EMBL/GenBank/DDBJ databases">
        <title>A mixture of massive structural variations and highly conserved coding sequences in Ustilaginoidea virens genome.</title>
        <authorList>
            <person name="Zhang K."/>
            <person name="Zhao Z."/>
            <person name="Zhang Z."/>
            <person name="Li Y."/>
            <person name="Hsiang T."/>
            <person name="Sun W."/>
        </authorList>
    </citation>
    <scope>NUCLEOTIDE SEQUENCE</scope>
    <source>
        <strain evidence="2">UV-8b</strain>
    </source>
</reference>
<evidence type="ECO:0000313" key="3">
    <source>
        <dbReference type="Proteomes" id="UP000027002"/>
    </source>
</evidence>
<evidence type="ECO:0000313" key="1">
    <source>
        <dbReference type="EMBL" id="GAO14031.1"/>
    </source>
</evidence>
<proteinExistence type="predicted"/>
<protein>
    <submittedName>
        <fullName evidence="1">Uncharacterized protein</fullName>
    </submittedName>
</protein>
<dbReference type="AlphaFoldDB" id="A0A063C091"/>
<dbReference type="GeneID" id="66062660"/>
<keyword evidence="3" id="KW-1185">Reference proteome</keyword>
<dbReference type="HOGENOM" id="CLU_2005617_0_0_1"/>
<dbReference type="EMBL" id="CP072754">
    <property type="protein sequence ID" value="QUC17641.1"/>
    <property type="molecule type" value="Genomic_DNA"/>
</dbReference>
<reference evidence="1" key="1">
    <citation type="journal article" date="2016" name="Genome Announc.">
        <title>Genome Sequence of Ustilaginoidea virens IPU010, a Rice Pathogenic Fungus Causing False Smut.</title>
        <authorList>
            <person name="Kumagai T."/>
            <person name="Ishii T."/>
            <person name="Terai G."/>
            <person name="Umemura M."/>
            <person name="Machida M."/>
            <person name="Asai K."/>
        </authorList>
    </citation>
    <scope>NUCLEOTIDE SEQUENCE [LARGE SCALE GENOMIC DNA]</scope>
    <source>
        <strain evidence="1">IPU010</strain>
    </source>
</reference>
<evidence type="ECO:0000313" key="2">
    <source>
        <dbReference type="EMBL" id="QUC17641.1"/>
    </source>
</evidence>
<name>A0A063C091_USTVR</name>
<evidence type="ECO:0000313" key="4">
    <source>
        <dbReference type="Proteomes" id="UP000054053"/>
    </source>
</evidence>
<gene>
    <name evidence="2" type="ORF">UV8b_01882</name>
    <name evidence="1" type="ORF">UVI_02035800</name>
</gene>
<dbReference type="EMBL" id="BBTG02000018">
    <property type="protein sequence ID" value="GAO14031.1"/>
    <property type="molecule type" value="Genomic_DNA"/>
</dbReference>
<dbReference type="RefSeq" id="XP_042995314.1">
    <property type="nucleotide sequence ID" value="XM_043139380.1"/>
</dbReference>